<evidence type="ECO:0000259" key="2">
    <source>
        <dbReference type="PROSITE" id="PS50234"/>
    </source>
</evidence>
<evidence type="ECO:0000256" key="1">
    <source>
        <dbReference type="SAM" id="MobiDB-lite"/>
    </source>
</evidence>
<dbReference type="SUPFAM" id="SSF53300">
    <property type="entry name" value="vWA-like"/>
    <property type="match status" value="1"/>
</dbReference>
<proteinExistence type="predicted"/>
<gene>
    <name evidence="3" type="ORF">Sspor_19570</name>
</gene>
<sequence>MSLPGFAPDNTRLITATGQGLVAGNRLALSTRRLPAETAGVLLARGVGSDRSVAVRLVPVPQLPEDVLVVPEQLAMEYGLAEAPWKLRPVEAAVPAAVELESPAELSLDEATRRVQNSTLLSGHVFVHGDGQGHADEWIDVDGHPFRVRSVADRSGQALNGLVSIGAQTKISVFAPGVRSAVDIVVLADCSGSMGANDIPDAREGFRIRRDLRVTRMEALKRALRTMIDARAQVDGLVTRFALVRFDLTTQVLFPGRDGMAEVTTAPGDRSLEQLRGAVTLLKHGDQPTDIGKALHRAGELLYRHGVPDNDKLIVLVSDGAHWAPMSEDRSGESVVGTEDPVSTMEELHTELGIRLHAVGISDQTLFGRWWEDYCKQQKVRAEPPLHLVPNHELLQQLADVAGGDRHRIGGVDVLEEYFAELGSGVVRSVGSPAQRRLPALQLDPGAVAAVPGRPMVDPSRRERWEARVETVLGLYSEICAASVPRLGYALFDAAPPVDLQRLRRITVSHMDFTAWLAAADKVFHERLHTSVRFPKQDPKYVAKLPLPALAEPLWDGRLGEVHGLRNFFLHNPEHEKRTEEKNRQVGEVLLKHTGMYAVGEEDAEGWQRLQGGLLGNLEGMLSEVLELLVSPPPGQGERAPAPVGSAAPGAPASSAPPVVLGVVQQGW</sequence>
<feature type="region of interest" description="Disordered" evidence="1">
    <location>
        <begin position="632"/>
        <end position="657"/>
    </location>
</feature>
<dbReference type="Pfam" id="PF13519">
    <property type="entry name" value="VWA_2"/>
    <property type="match status" value="1"/>
</dbReference>
<feature type="domain" description="VWFA" evidence="2">
    <location>
        <begin position="183"/>
        <end position="422"/>
    </location>
</feature>
<dbReference type="Gene3D" id="3.40.50.410">
    <property type="entry name" value="von Willebrand factor, type A domain"/>
    <property type="match status" value="1"/>
</dbReference>
<dbReference type="InterPro" id="IPR036465">
    <property type="entry name" value="vWFA_dom_sf"/>
</dbReference>
<accession>A0ABQ3T7N2</accession>
<protein>
    <recommendedName>
        <fullName evidence="2">VWFA domain-containing protein</fullName>
    </recommendedName>
</protein>
<evidence type="ECO:0000313" key="4">
    <source>
        <dbReference type="Proteomes" id="UP000608522"/>
    </source>
</evidence>
<organism evidence="3 4">
    <name type="scientific">Streptomyces spororaveus</name>
    <dbReference type="NCBI Taxonomy" id="284039"/>
    <lineage>
        <taxon>Bacteria</taxon>
        <taxon>Bacillati</taxon>
        <taxon>Actinomycetota</taxon>
        <taxon>Actinomycetes</taxon>
        <taxon>Kitasatosporales</taxon>
        <taxon>Streptomycetaceae</taxon>
        <taxon>Streptomyces</taxon>
    </lineage>
</organism>
<dbReference type="InterPro" id="IPR002035">
    <property type="entry name" value="VWF_A"/>
</dbReference>
<dbReference type="PROSITE" id="PS50234">
    <property type="entry name" value="VWFA"/>
    <property type="match status" value="1"/>
</dbReference>
<dbReference type="Proteomes" id="UP000608522">
    <property type="component" value="Unassembled WGS sequence"/>
</dbReference>
<comment type="caution">
    <text evidence="3">The sequence shown here is derived from an EMBL/GenBank/DDBJ whole genome shotgun (WGS) entry which is preliminary data.</text>
</comment>
<reference evidence="4" key="1">
    <citation type="submission" date="2023-07" db="EMBL/GenBank/DDBJ databases">
        <title>Whole genome shotgun sequence of Streptomyces spororaveus NBRC 15456.</title>
        <authorList>
            <person name="Komaki H."/>
            <person name="Tamura T."/>
        </authorList>
    </citation>
    <scope>NUCLEOTIDE SEQUENCE [LARGE SCALE GENOMIC DNA]</scope>
    <source>
        <strain evidence="4">NBRC 15456</strain>
    </source>
</reference>
<dbReference type="SMART" id="SM00327">
    <property type="entry name" value="VWA"/>
    <property type="match status" value="1"/>
</dbReference>
<dbReference type="RefSeq" id="WP_202198591.1">
    <property type="nucleotide sequence ID" value="NZ_BAAATO010000006.1"/>
</dbReference>
<evidence type="ECO:0000313" key="3">
    <source>
        <dbReference type="EMBL" id="GHI76396.1"/>
    </source>
</evidence>
<feature type="compositionally biased region" description="Low complexity" evidence="1">
    <location>
        <begin position="640"/>
        <end position="657"/>
    </location>
</feature>
<name>A0ABQ3T7N2_9ACTN</name>
<dbReference type="CDD" id="cd00198">
    <property type="entry name" value="vWFA"/>
    <property type="match status" value="1"/>
</dbReference>
<dbReference type="EMBL" id="BNED01000005">
    <property type="protein sequence ID" value="GHI76396.1"/>
    <property type="molecule type" value="Genomic_DNA"/>
</dbReference>
<keyword evidence="4" id="KW-1185">Reference proteome</keyword>